<dbReference type="Pfam" id="PF02911">
    <property type="entry name" value="Formyl_trans_C"/>
    <property type="match status" value="1"/>
</dbReference>
<dbReference type="PANTHER" id="PTHR11138:SF5">
    <property type="entry name" value="METHIONYL-TRNA FORMYLTRANSFERASE, MITOCHONDRIAL"/>
    <property type="match status" value="1"/>
</dbReference>
<dbReference type="Gene3D" id="3.40.50.12230">
    <property type="match status" value="1"/>
</dbReference>
<dbReference type="PANTHER" id="PTHR11138">
    <property type="entry name" value="METHIONYL-TRNA FORMYLTRANSFERASE"/>
    <property type="match status" value="1"/>
</dbReference>
<dbReference type="InterPro" id="IPR041711">
    <property type="entry name" value="Met-tRNA-FMT_N"/>
</dbReference>
<evidence type="ECO:0000313" key="7">
    <source>
        <dbReference type="Proteomes" id="UP000504618"/>
    </source>
</evidence>
<dbReference type="Pfam" id="PF00551">
    <property type="entry name" value="Formyl_trans_N"/>
    <property type="match status" value="1"/>
</dbReference>
<feature type="domain" description="Formyl transferase C-terminal" evidence="6">
    <location>
        <begin position="271"/>
        <end position="376"/>
    </location>
</feature>
<dbReference type="InterPro" id="IPR002376">
    <property type="entry name" value="Formyl_transf_N"/>
</dbReference>
<dbReference type="SUPFAM" id="SSF50486">
    <property type="entry name" value="FMT C-terminal domain-like"/>
    <property type="match status" value="1"/>
</dbReference>
<dbReference type="Proteomes" id="UP000504618">
    <property type="component" value="Unplaced"/>
</dbReference>
<dbReference type="SUPFAM" id="SSF53328">
    <property type="entry name" value="Formyltransferase"/>
    <property type="match status" value="1"/>
</dbReference>
<feature type="domain" description="Formyl transferase N-terminal" evidence="5">
    <location>
        <begin position="121"/>
        <end position="220"/>
    </location>
</feature>
<dbReference type="EC" id="2.1.2.9" evidence="2"/>
<name>A0A6J1Q3Y2_9HYME</name>
<keyword evidence="3" id="KW-0808">Transferase</keyword>
<evidence type="ECO:0000259" key="6">
    <source>
        <dbReference type="Pfam" id="PF02911"/>
    </source>
</evidence>
<evidence type="ECO:0000256" key="1">
    <source>
        <dbReference type="ARBA" id="ARBA00010699"/>
    </source>
</evidence>
<evidence type="ECO:0000256" key="4">
    <source>
        <dbReference type="ARBA" id="ARBA00022917"/>
    </source>
</evidence>
<dbReference type="InterPro" id="IPR011034">
    <property type="entry name" value="Formyl_transferase-like_C_sf"/>
</dbReference>
<organism evidence="7 8">
    <name type="scientific">Temnothorax curvispinosus</name>
    <dbReference type="NCBI Taxonomy" id="300111"/>
    <lineage>
        <taxon>Eukaryota</taxon>
        <taxon>Metazoa</taxon>
        <taxon>Ecdysozoa</taxon>
        <taxon>Arthropoda</taxon>
        <taxon>Hexapoda</taxon>
        <taxon>Insecta</taxon>
        <taxon>Pterygota</taxon>
        <taxon>Neoptera</taxon>
        <taxon>Endopterygota</taxon>
        <taxon>Hymenoptera</taxon>
        <taxon>Apocrita</taxon>
        <taxon>Aculeata</taxon>
        <taxon>Formicoidea</taxon>
        <taxon>Formicidae</taxon>
        <taxon>Myrmicinae</taxon>
        <taxon>Temnothorax</taxon>
    </lineage>
</organism>
<proteinExistence type="inferred from homology"/>
<accession>A0A6J1Q3Y2</accession>
<gene>
    <name evidence="8" type="primary">LOC112457830</name>
</gene>
<dbReference type="InterPro" id="IPR036477">
    <property type="entry name" value="Formyl_transf_N_sf"/>
</dbReference>
<evidence type="ECO:0000259" key="5">
    <source>
        <dbReference type="Pfam" id="PF00551"/>
    </source>
</evidence>
<sequence length="392" mass="44305">MLNAVFLTRVTKIHLFLYETFKRSDKSREITFSCGVHHVRKRQSHSFKAGSPWSVLFFGQDECSMESLRGLYNEYKAERLCRLEVATVPTRKRNFVRQFAEEKGLVINEWPLATNPQGFHIGIVVCFGHLIPLSIINSFPFGMLNIHFSLLPRWRGASPDIYALMNGDTQTGITIMKVAEKFDTGDIVAQEKTDIHADETRPELNMKLAKLGANVLIDVIRKLPQVLSSSRPQGKVGITYGNLSLLLSNKIHWYLNYFTNISRWLHFVAPKITSKIAVVKWDEMTAKNVYDLHRALLGSYSLKTKFDGTGIKLLDVRQTSISSTGVKNADVPGFAKFDWKSKQLIVTCKGPSWISVTKVIVEKRSVMSAQAFANGFILGRKKDGILFQSNIT</sequence>
<evidence type="ECO:0000256" key="3">
    <source>
        <dbReference type="ARBA" id="ARBA00022679"/>
    </source>
</evidence>
<dbReference type="OrthoDB" id="10268103at2759"/>
<reference evidence="8" key="1">
    <citation type="submission" date="2025-08" db="UniProtKB">
        <authorList>
            <consortium name="RefSeq"/>
        </authorList>
    </citation>
    <scope>IDENTIFICATION</scope>
    <source>
        <tissue evidence="8">Whole body</tissue>
    </source>
</reference>
<comment type="similarity">
    <text evidence="1">Belongs to the Fmt family.</text>
</comment>
<keyword evidence="4" id="KW-0648">Protein biosynthesis</keyword>
<dbReference type="RefSeq" id="XP_024876877.1">
    <property type="nucleotide sequence ID" value="XM_025021109.1"/>
</dbReference>
<dbReference type="AlphaFoldDB" id="A0A6J1Q3Y2"/>
<dbReference type="GO" id="GO:0004479">
    <property type="term" value="F:methionyl-tRNA formyltransferase activity"/>
    <property type="evidence" value="ECO:0007669"/>
    <property type="project" value="UniProtKB-EC"/>
</dbReference>
<dbReference type="GeneID" id="112457830"/>
<dbReference type="CDD" id="cd08646">
    <property type="entry name" value="FMT_core_Met-tRNA-FMT_N"/>
    <property type="match status" value="1"/>
</dbReference>
<keyword evidence="7" id="KW-1185">Reference proteome</keyword>
<dbReference type="InterPro" id="IPR005793">
    <property type="entry name" value="Formyl_trans_C"/>
</dbReference>
<protein>
    <recommendedName>
        <fullName evidence="2">methionyl-tRNA formyltransferase</fullName>
        <ecNumber evidence="2">2.1.2.9</ecNumber>
    </recommendedName>
</protein>
<dbReference type="GO" id="GO:0005739">
    <property type="term" value="C:mitochondrion"/>
    <property type="evidence" value="ECO:0007669"/>
    <property type="project" value="TreeGrafter"/>
</dbReference>
<evidence type="ECO:0000313" key="8">
    <source>
        <dbReference type="RefSeq" id="XP_024876877.1"/>
    </source>
</evidence>
<evidence type="ECO:0000256" key="2">
    <source>
        <dbReference type="ARBA" id="ARBA00012261"/>
    </source>
</evidence>